<feature type="region of interest" description="Disordered" evidence="1">
    <location>
        <begin position="18"/>
        <end position="70"/>
    </location>
</feature>
<proteinExistence type="predicted"/>
<dbReference type="Proteomes" id="UP000070255">
    <property type="component" value="Unassembled WGS sequence"/>
</dbReference>
<organism evidence="2 3">
    <name type="scientific">Burkholderia savannae</name>
    <dbReference type="NCBI Taxonomy" id="1637837"/>
    <lineage>
        <taxon>Bacteria</taxon>
        <taxon>Pseudomonadati</taxon>
        <taxon>Pseudomonadota</taxon>
        <taxon>Betaproteobacteria</taxon>
        <taxon>Burkholderiales</taxon>
        <taxon>Burkholderiaceae</taxon>
        <taxon>Burkholderia</taxon>
        <taxon>pseudomallei group</taxon>
    </lineage>
</organism>
<comment type="caution">
    <text evidence="2">The sequence shown here is derived from an EMBL/GenBank/DDBJ whole genome shotgun (WGS) entry which is preliminary data.</text>
</comment>
<evidence type="ECO:0000313" key="2">
    <source>
        <dbReference type="EMBL" id="KWZ38193.1"/>
    </source>
</evidence>
<evidence type="ECO:0000256" key="1">
    <source>
        <dbReference type="SAM" id="MobiDB-lite"/>
    </source>
</evidence>
<reference evidence="2 3" key="1">
    <citation type="submission" date="2015-11" db="EMBL/GenBank/DDBJ databases">
        <authorList>
            <person name="Sahl J."/>
            <person name="Wagner D."/>
            <person name="Keim P."/>
        </authorList>
    </citation>
    <scope>NUCLEOTIDE SEQUENCE [LARGE SCALE GENOMIC DNA]</scope>
    <source>
        <strain evidence="2 3">BDU18</strain>
    </source>
</reference>
<protein>
    <submittedName>
        <fullName evidence="2">Uncharacterized protein</fullName>
    </submittedName>
</protein>
<accession>A0ABR5T4U3</accession>
<gene>
    <name evidence="2" type="ORF">WS72_25320</name>
</gene>
<evidence type="ECO:0000313" key="3">
    <source>
        <dbReference type="Proteomes" id="UP000070255"/>
    </source>
</evidence>
<name>A0ABR5T4U3_9BURK</name>
<sequence>MPALRMAPQRVADRRLADLAGRRLVDPGSTDESPSATRSAGVMTHRPAPLGARGDACRHPPTASRSPFEN</sequence>
<dbReference type="EMBL" id="LNJQ01000004">
    <property type="protein sequence ID" value="KWZ38193.1"/>
    <property type="molecule type" value="Genomic_DNA"/>
</dbReference>
<keyword evidence="3" id="KW-1185">Reference proteome</keyword>